<evidence type="ECO:0000313" key="3">
    <source>
        <dbReference type="Proteomes" id="UP000245926"/>
    </source>
</evidence>
<name>A0A2U8W168_9HYPH</name>
<dbReference type="Gene3D" id="1.10.10.10">
    <property type="entry name" value="Winged helix-like DNA-binding domain superfamily/Winged helix DNA-binding domain"/>
    <property type="match status" value="1"/>
</dbReference>
<dbReference type="InterPro" id="IPR016032">
    <property type="entry name" value="Sig_transdc_resp-reg_C-effctor"/>
</dbReference>
<dbReference type="EMBL" id="CP029550">
    <property type="protein sequence ID" value="AWN39824.1"/>
    <property type="molecule type" value="Genomic_DNA"/>
</dbReference>
<reference evidence="3" key="1">
    <citation type="submission" date="2018-05" db="EMBL/GenBank/DDBJ databases">
        <title>Complete Genome Sequence of Methylobacterium sp. 17SD2-17.</title>
        <authorList>
            <person name="Srinivasan S."/>
        </authorList>
    </citation>
    <scope>NUCLEOTIDE SEQUENCE [LARGE SCALE GENOMIC DNA]</scope>
    <source>
        <strain evidence="3">17SD2-17</strain>
    </source>
</reference>
<dbReference type="KEGG" id="mets:DK389_03835"/>
<keyword evidence="3" id="KW-1185">Reference proteome</keyword>
<accession>A0A2U8W168</accession>
<dbReference type="GO" id="GO:0003677">
    <property type="term" value="F:DNA binding"/>
    <property type="evidence" value="ECO:0007669"/>
    <property type="project" value="InterPro"/>
</dbReference>
<dbReference type="SMART" id="SM00421">
    <property type="entry name" value="HTH_LUXR"/>
    <property type="match status" value="1"/>
</dbReference>
<dbReference type="AlphaFoldDB" id="A0A2U8W168"/>
<organism evidence="2 3">
    <name type="scientific">Methylobacterium durans</name>
    <dbReference type="NCBI Taxonomy" id="2202825"/>
    <lineage>
        <taxon>Bacteria</taxon>
        <taxon>Pseudomonadati</taxon>
        <taxon>Pseudomonadota</taxon>
        <taxon>Alphaproteobacteria</taxon>
        <taxon>Hyphomicrobiales</taxon>
        <taxon>Methylobacteriaceae</taxon>
        <taxon>Methylobacterium</taxon>
    </lineage>
</organism>
<proteinExistence type="predicted"/>
<protein>
    <submittedName>
        <fullName evidence="2">LuxR family transcriptional regulator</fullName>
    </submittedName>
</protein>
<sequence>MNFSAWNDAIDTIYAAAAAPNLWPNTLQTIAELLDARGALLLYRHDNGRFGVIVSPTLVMMAKEYDEHWQHLDVRADRVFQAIASGSRDVWADHTIFTDEEVARLPIYQQFLLPHGICWGMTVPVSPSPAVHVILTLLRAREKPGYSDALQNQLLALSRHVERSLSLSIRLMDAEAERVGLAAALDRIDCGVLVLGADQRVLLANRMADRLLGSGLAISSGRLRVTDRAANQVFQDRLAAVESGTVPGPEAQEPLIVPNGERGLIVQVLPLPTSIDVPALQTASAIVLVQDPARERPFDPAVVRDAFKLTLGEARLAVLVGAGAAPADAAETLGIALPTARTVLKRVFEKTGVSRQSELAALMGKLFMLRQ</sequence>
<feature type="domain" description="HTH luxR-type" evidence="1">
    <location>
        <begin position="306"/>
        <end position="363"/>
    </location>
</feature>
<dbReference type="Proteomes" id="UP000245926">
    <property type="component" value="Chromosome"/>
</dbReference>
<gene>
    <name evidence="2" type="ORF">DK389_03835</name>
</gene>
<dbReference type="GO" id="GO:0006355">
    <property type="term" value="P:regulation of DNA-templated transcription"/>
    <property type="evidence" value="ECO:0007669"/>
    <property type="project" value="InterPro"/>
</dbReference>
<evidence type="ECO:0000259" key="1">
    <source>
        <dbReference type="SMART" id="SM00421"/>
    </source>
</evidence>
<dbReference type="InterPro" id="IPR036388">
    <property type="entry name" value="WH-like_DNA-bd_sf"/>
</dbReference>
<evidence type="ECO:0000313" key="2">
    <source>
        <dbReference type="EMBL" id="AWN39824.1"/>
    </source>
</evidence>
<dbReference type="InterPro" id="IPR000792">
    <property type="entry name" value="Tscrpt_reg_LuxR_C"/>
</dbReference>
<dbReference type="OrthoDB" id="6697591at2"/>
<dbReference type="RefSeq" id="WP_109887511.1">
    <property type="nucleotide sequence ID" value="NZ_CP029550.1"/>
</dbReference>
<dbReference type="SUPFAM" id="SSF46894">
    <property type="entry name" value="C-terminal effector domain of the bipartite response regulators"/>
    <property type="match status" value="1"/>
</dbReference>